<dbReference type="InterPro" id="IPR053156">
    <property type="entry name" value="T6SS_TssM-like"/>
</dbReference>
<dbReference type="InterPro" id="IPR017731">
    <property type="entry name" value="TssM1-like"/>
</dbReference>
<protein>
    <submittedName>
        <fullName evidence="6">Type VI secretion system membrane subunit TssM</fullName>
    </submittedName>
</protein>
<evidence type="ECO:0000259" key="5">
    <source>
        <dbReference type="Pfam" id="PF14331"/>
    </source>
</evidence>
<dbReference type="PANTHER" id="PTHR36153:SF1">
    <property type="entry name" value="TYPE VI SECRETION SYSTEM COMPONENT TSSM1"/>
    <property type="match status" value="1"/>
</dbReference>
<keyword evidence="2" id="KW-1133">Transmembrane helix</keyword>
<dbReference type="InterPro" id="IPR009612">
    <property type="entry name" value="IcmF-rel"/>
</dbReference>
<dbReference type="NCBIfam" id="TIGR03348">
    <property type="entry name" value="VI_IcmF"/>
    <property type="match status" value="1"/>
</dbReference>
<evidence type="ECO:0000313" key="7">
    <source>
        <dbReference type="Proteomes" id="UP001205906"/>
    </source>
</evidence>
<dbReference type="Pfam" id="PF14331">
    <property type="entry name" value="IcmF-related_N"/>
    <property type="match status" value="1"/>
</dbReference>
<dbReference type="SUPFAM" id="SSF52540">
    <property type="entry name" value="P-loop containing nucleoside triphosphate hydrolases"/>
    <property type="match status" value="1"/>
</dbReference>
<evidence type="ECO:0000256" key="2">
    <source>
        <dbReference type="SAM" id="Phobius"/>
    </source>
</evidence>
<feature type="transmembrane region" description="Helical" evidence="2">
    <location>
        <begin position="442"/>
        <end position="463"/>
    </location>
</feature>
<dbReference type="Proteomes" id="UP001205906">
    <property type="component" value="Unassembled WGS sequence"/>
</dbReference>
<dbReference type="EMBL" id="JAMXQS010000009">
    <property type="protein sequence ID" value="MCO6051765.1"/>
    <property type="molecule type" value="Genomic_DNA"/>
</dbReference>
<feature type="transmembrane region" description="Helical" evidence="2">
    <location>
        <begin position="21"/>
        <end position="41"/>
    </location>
</feature>
<dbReference type="Pfam" id="PF06744">
    <property type="entry name" value="IcmF_C"/>
    <property type="match status" value="1"/>
</dbReference>
<dbReference type="PANTHER" id="PTHR36153">
    <property type="entry name" value="INNER MEMBRANE PROTEIN-RELATED"/>
    <property type="match status" value="1"/>
</dbReference>
<feature type="domain" description="Type VI secretion system IcmF C-terminal" evidence="3">
    <location>
        <begin position="1040"/>
        <end position="1143"/>
    </location>
</feature>
<dbReference type="CDD" id="cd00882">
    <property type="entry name" value="Ras_like_GTPase"/>
    <property type="match status" value="1"/>
</dbReference>
<comment type="caution">
    <text evidence="6">The sequence shown here is derived from an EMBL/GenBank/DDBJ whole genome shotgun (WGS) entry which is preliminary data.</text>
</comment>
<dbReference type="Pfam" id="PF06761">
    <property type="entry name" value="IcmF-related"/>
    <property type="match status" value="1"/>
</dbReference>
<accession>A0ABT1CAB2</accession>
<keyword evidence="7" id="KW-1185">Reference proteome</keyword>
<evidence type="ECO:0000256" key="1">
    <source>
        <dbReference type="SAM" id="MobiDB-lite"/>
    </source>
</evidence>
<dbReference type="RefSeq" id="WP_252821667.1">
    <property type="nucleotide sequence ID" value="NZ_JAMXQS010000009.1"/>
</dbReference>
<dbReference type="InterPro" id="IPR025743">
    <property type="entry name" value="TssM1_N"/>
</dbReference>
<sequence>MNPLSIFYTIRAYVDSYAGILGQRFLSLIWVLAIAIVIWFYGSMLGWGTFRPLEPAFNRLVAIGVVVVLWIGWTVWSWFRAKRADAALIDDIASDGQGNPDAEARAEVETLRTRLKDALVTLRKVSGKRFGYVYELPWYLLMGAPGSGKTTSLTNSGLKFPIGDGSGGEPLSGVGGTRHCDWWFAEDAILIDTAGRYTTQTGFGGIDKAGWNGFLAMLRKRRPSQPINGVLVTLSIPDLLDRDPAERLEEIRSIRQRLSEMDELLRARVPVYLVLTKADLLDGFEAFFDGLSRTDRDQVWGMTFDLDLSQDPRLLPDQFLSEFDLLRERVAAMLLERLQQEPDIEARGRIFQLPARLSLLREPVHEVLSELCSASKMVSAPLVRGVYIASGTQDGAAALLQPAKSGRSMRRSYFLQRLFNEVIFEEAALVARDRRLSGRSLLIRRIAFGVATALVLVVLGGWISAYLHNRSAIAYAEEQTRVFGEQSRGIPTRDVADADFLRILPSLDTLKNATAKFGEPAPLGVDFGLNQGEKVEGSHQLAYGRALNALLLPRLMVELQNRLAKPDITVAQTFDALKLYAMLGGEGPLDPAFVKAQANNIFAERYPGDGRATSRASLGAHVDALVARPLANLTLDERLVREARERIAGQSLAARAYDLLRSTPEAAALTQWTAASALGTSGEAAFARRSEKSLRDGIPGIFTRAGFQTVILPKLAQSAQTALDEEWVRGRKAEGSQSTSDIGRDALRLYLAEFEERWRTLLSDITIRHSENLSDMTEVSRTLSSAPYILVELSKSVADSTHLMGGIAGDNTTEANPLVALLPVDPASLPDPYQKLREALNTPAPGSAPATEGQEPPSQIQALQPLIEALYAQLSRASASSAEVAAIFDVDGKLNEANQALVVEARRLPPPVDGWVAALAAEVEALAVNTARASLDTEWRANGARICRETVADRYPFAADTDREVAIDDFVRVFGPKGVFRSFFDNRLRPFVDTSSNPWRWKGTFGVEGAQSEALQQFARAQAISDAFFTDGERPSISLNITPKALDPEASAVILEIGGERVAYSQGRPPASKTIPWPSREGSTRSLVIVLPGGWEGALSRTGPWSAMRLFDAAEKSAVSADRFTARFNVQTRWAEFEVQTGSVINPFATDAMKAFRCPEGL</sequence>
<dbReference type="InterPro" id="IPR010623">
    <property type="entry name" value="IcmF_C"/>
</dbReference>
<evidence type="ECO:0000259" key="3">
    <source>
        <dbReference type="Pfam" id="PF06744"/>
    </source>
</evidence>
<name>A0ABT1CAB2_9HYPH</name>
<feature type="domain" description="IcmF-related" evidence="4">
    <location>
        <begin position="504"/>
        <end position="801"/>
    </location>
</feature>
<evidence type="ECO:0000313" key="6">
    <source>
        <dbReference type="EMBL" id="MCO6051765.1"/>
    </source>
</evidence>
<keyword evidence="2" id="KW-0472">Membrane</keyword>
<dbReference type="InterPro" id="IPR027417">
    <property type="entry name" value="P-loop_NTPase"/>
</dbReference>
<evidence type="ECO:0000259" key="4">
    <source>
        <dbReference type="Pfam" id="PF06761"/>
    </source>
</evidence>
<feature type="domain" description="Type VI secretion system component TssM1 N-terminal" evidence="5">
    <location>
        <begin position="207"/>
        <end position="450"/>
    </location>
</feature>
<keyword evidence="2" id="KW-0812">Transmembrane</keyword>
<feature type="transmembrane region" description="Helical" evidence="2">
    <location>
        <begin position="61"/>
        <end position="79"/>
    </location>
</feature>
<reference evidence="6 7" key="1">
    <citation type="submission" date="2022-06" db="EMBL/GenBank/DDBJ databases">
        <title>Mesorhizobium sp. strain RP14 Genome sequencing and assembly.</title>
        <authorList>
            <person name="Kim I."/>
        </authorList>
    </citation>
    <scope>NUCLEOTIDE SEQUENCE [LARGE SCALE GENOMIC DNA]</scope>
    <source>
        <strain evidence="7">RP14(2022)</strain>
    </source>
</reference>
<gene>
    <name evidence="6" type="primary">tssM</name>
    <name evidence="6" type="ORF">NGM99_18425</name>
</gene>
<organism evidence="6 7">
    <name type="scientific">Mesorhizobium liriopis</name>
    <dbReference type="NCBI Taxonomy" id="2953882"/>
    <lineage>
        <taxon>Bacteria</taxon>
        <taxon>Pseudomonadati</taxon>
        <taxon>Pseudomonadota</taxon>
        <taxon>Alphaproteobacteria</taxon>
        <taxon>Hyphomicrobiales</taxon>
        <taxon>Phyllobacteriaceae</taxon>
        <taxon>Mesorhizobium</taxon>
    </lineage>
</organism>
<feature type="region of interest" description="Disordered" evidence="1">
    <location>
        <begin position="839"/>
        <end position="858"/>
    </location>
</feature>
<proteinExistence type="predicted"/>